<keyword evidence="3 6" id="KW-0812">Transmembrane</keyword>
<keyword evidence="4 6" id="KW-1133">Transmembrane helix</keyword>
<dbReference type="InterPro" id="IPR050638">
    <property type="entry name" value="AA-Vitamin_Transporters"/>
</dbReference>
<feature type="transmembrane region" description="Helical" evidence="6">
    <location>
        <begin position="213"/>
        <end position="234"/>
    </location>
</feature>
<feature type="transmembrane region" description="Helical" evidence="6">
    <location>
        <begin position="124"/>
        <end position="145"/>
    </location>
</feature>
<evidence type="ECO:0000256" key="2">
    <source>
        <dbReference type="ARBA" id="ARBA00007362"/>
    </source>
</evidence>
<dbReference type="RefSeq" id="WP_073050710.1">
    <property type="nucleotide sequence ID" value="NZ_FQZL01000037.1"/>
</dbReference>
<feature type="transmembrane region" description="Helical" evidence="6">
    <location>
        <begin position="151"/>
        <end position="171"/>
    </location>
</feature>
<dbReference type="OrthoDB" id="34284at2"/>
<dbReference type="Pfam" id="PF00892">
    <property type="entry name" value="EamA"/>
    <property type="match status" value="2"/>
</dbReference>
<dbReference type="Proteomes" id="UP000184052">
    <property type="component" value="Unassembled WGS sequence"/>
</dbReference>
<dbReference type="InterPro" id="IPR037185">
    <property type="entry name" value="EmrE-like"/>
</dbReference>
<comment type="similarity">
    <text evidence="2">Belongs to the EamA transporter family.</text>
</comment>
<feature type="transmembrane region" description="Helical" evidence="6">
    <location>
        <begin position="7"/>
        <end position="25"/>
    </location>
</feature>
<proteinExistence type="inferred from homology"/>
<dbReference type="STRING" id="1121476.SAMN02745751_03352"/>
<feature type="transmembrane region" description="Helical" evidence="6">
    <location>
        <begin position="183"/>
        <end position="201"/>
    </location>
</feature>
<gene>
    <name evidence="8" type="ORF">SAMN02745751_03352</name>
</gene>
<dbReference type="InterPro" id="IPR000620">
    <property type="entry name" value="EamA_dom"/>
</dbReference>
<accession>A0A1M6M3S3</accession>
<sequence>MKKNEIIALTLVTIASIIWGVSFVSKEVLMAEIHPGSLIAFQFIWVSIILGIYNFLIKKRFTITKKDFFSLAGTGIIGMFLYNVFINMGIRDTNSSIVSVLLSLIPIICLFVERIVYKRHFSGLKVICILGSIIGVYMIIGSGGMGSGGSLAGYMYIIIGVFFWVAFCFISDKYYSRYDTTEILMVQGLGAVAVSFVYLIIYPIHLGGIDLELFLHFFVIIILNACLSFAFYIYSIRELGVTVTNVFNNVVPVVTLFVNIVVFDVEIGLMSLIGTGVIITSVAILNIFDKRRDECDMNLNVESKYAEAVNQNYNEN</sequence>
<evidence type="ECO:0000313" key="8">
    <source>
        <dbReference type="EMBL" id="SHJ78168.1"/>
    </source>
</evidence>
<dbReference type="AlphaFoldDB" id="A0A1M6M3S3"/>
<comment type="subcellular location">
    <subcellularLocation>
        <location evidence="1">Membrane</location>
        <topology evidence="1">Multi-pass membrane protein</topology>
    </subcellularLocation>
</comment>
<keyword evidence="9" id="KW-1185">Reference proteome</keyword>
<feature type="transmembrane region" description="Helical" evidence="6">
    <location>
        <begin position="269"/>
        <end position="288"/>
    </location>
</feature>
<dbReference type="EMBL" id="FQZL01000037">
    <property type="protein sequence ID" value="SHJ78168.1"/>
    <property type="molecule type" value="Genomic_DNA"/>
</dbReference>
<feature type="transmembrane region" description="Helical" evidence="6">
    <location>
        <begin position="37"/>
        <end position="56"/>
    </location>
</feature>
<name>A0A1M6M3S3_9FIRM</name>
<evidence type="ECO:0000256" key="1">
    <source>
        <dbReference type="ARBA" id="ARBA00004141"/>
    </source>
</evidence>
<evidence type="ECO:0000313" key="9">
    <source>
        <dbReference type="Proteomes" id="UP000184052"/>
    </source>
</evidence>
<feature type="domain" description="EamA" evidence="7">
    <location>
        <begin position="8"/>
        <end position="140"/>
    </location>
</feature>
<evidence type="ECO:0000256" key="4">
    <source>
        <dbReference type="ARBA" id="ARBA00022989"/>
    </source>
</evidence>
<organism evidence="8 9">
    <name type="scientific">Dethiosulfatibacter aminovorans DSM 17477</name>
    <dbReference type="NCBI Taxonomy" id="1121476"/>
    <lineage>
        <taxon>Bacteria</taxon>
        <taxon>Bacillati</taxon>
        <taxon>Bacillota</taxon>
        <taxon>Tissierellia</taxon>
        <taxon>Dethiosulfatibacter</taxon>
    </lineage>
</organism>
<feature type="transmembrane region" description="Helical" evidence="6">
    <location>
        <begin position="246"/>
        <end position="263"/>
    </location>
</feature>
<dbReference type="PANTHER" id="PTHR32322">
    <property type="entry name" value="INNER MEMBRANE TRANSPORTER"/>
    <property type="match status" value="1"/>
</dbReference>
<evidence type="ECO:0000256" key="3">
    <source>
        <dbReference type="ARBA" id="ARBA00022692"/>
    </source>
</evidence>
<reference evidence="8 9" key="1">
    <citation type="submission" date="2016-11" db="EMBL/GenBank/DDBJ databases">
        <authorList>
            <person name="Jaros S."/>
            <person name="Januszkiewicz K."/>
            <person name="Wedrychowicz H."/>
        </authorList>
    </citation>
    <scope>NUCLEOTIDE SEQUENCE [LARGE SCALE GENOMIC DNA]</scope>
    <source>
        <strain evidence="8 9">DSM 17477</strain>
    </source>
</reference>
<dbReference type="GO" id="GO:0016020">
    <property type="term" value="C:membrane"/>
    <property type="evidence" value="ECO:0007669"/>
    <property type="project" value="UniProtKB-SubCell"/>
</dbReference>
<dbReference type="PANTHER" id="PTHR32322:SF2">
    <property type="entry name" value="EAMA DOMAIN-CONTAINING PROTEIN"/>
    <property type="match status" value="1"/>
</dbReference>
<keyword evidence="5 6" id="KW-0472">Membrane</keyword>
<protein>
    <submittedName>
        <fullName evidence="8">Permease of the drug/metabolite transporter (DMT) superfamily</fullName>
    </submittedName>
</protein>
<evidence type="ECO:0000256" key="6">
    <source>
        <dbReference type="SAM" id="Phobius"/>
    </source>
</evidence>
<evidence type="ECO:0000256" key="5">
    <source>
        <dbReference type="ARBA" id="ARBA00023136"/>
    </source>
</evidence>
<feature type="domain" description="EamA" evidence="7">
    <location>
        <begin position="152"/>
        <end position="286"/>
    </location>
</feature>
<dbReference type="SUPFAM" id="SSF103481">
    <property type="entry name" value="Multidrug resistance efflux transporter EmrE"/>
    <property type="match status" value="2"/>
</dbReference>
<evidence type="ECO:0000259" key="7">
    <source>
        <dbReference type="Pfam" id="PF00892"/>
    </source>
</evidence>
<feature type="transmembrane region" description="Helical" evidence="6">
    <location>
        <begin position="96"/>
        <end position="117"/>
    </location>
</feature>
<feature type="transmembrane region" description="Helical" evidence="6">
    <location>
        <begin position="68"/>
        <end position="90"/>
    </location>
</feature>